<dbReference type="Gene3D" id="2.60.40.1180">
    <property type="entry name" value="Golgi alpha-mannosidase II"/>
    <property type="match status" value="1"/>
</dbReference>
<dbReference type="Pfam" id="PF00128">
    <property type="entry name" value="Alpha-amylase"/>
    <property type="match status" value="1"/>
</dbReference>
<gene>
    <name evidence="2" type="ORF">ACFQV2_14585</name>
</gene>
<dbReference type="PANTHER" id="PTHR10357">
    <property type="entry name" value="ALPHA-AMYLASE FAMILY MEMBER"/>
    <property type="match status" value="1"/>
</dbReference>
<dbReference type="PANTHER" id="PTHR10357:SF219">
    <property type="entry name" value="MALTOSE ALPHA-D-GLUCOSYLTRANSFERASE"/>
    <property type="match status" value="1"/>
</dbReference>
<dbReference type="SUPFAM" id="SSF51445">
    <property type="entry name" value="(Trans)glycosidases"/>
    <property type="match status" value="1"/>
</dbReference>
<evidence type="ECO:0000259" key="1">
    <source>
        <dbReference type="Pfam" id="PF00128"/>
    </source>
</evidence>
<dbReference type="InterPro" id="IPR013780">
    <property type="entry name" value="Glyco_hydro_b"/>
</dbReference>
<dbReference type="EMBL" id="JBHTEY010000004">
    <property type="protein sequence ID" value="MFC7614570.1"/>
    <property type="molecule type" value="Genomic_DNA"/>
</dbReference>
<proteinExistence type="predicted"/>
<evidence type="ECO:0000313" key="2">
    <source>
        <dbReference type="EMBL" id="MFC7614570.1"/>
    </source>
</evidence>
<organism evidence="2 3">
    <name type="scientific">Actinokineospora soli</name>
    <dbReference type="NCBI Taxonomy" id="1048753"/>
    <lineage>
        <taxon>Bacteria</taxon>
        <taxon>Bacillati</taxon>
        <taxon>Actinomycetota</taxon>
        <taxon>Actinomycetes</taxon>
        <taxon>Pseudonocardiales</taxon>
        <taxon>Pseudonocardiaceae</taxon>
        <taxon>Actinokineospora</taxon>
    </lineage>
</organism>
<evidence type="ECO:0000313" key="3">
    <source>
        <dbReference type="Proteomes" id="UP001596512"/>
    </source>
</evidence>
<accession>A0ABW2TLD2</accession>
<protein>
    <submittedName>
        <fullName evidence="2">Alpha-glucosidase C-terminal domain-containing protein</fullName>
    </submittedName>
</protein>
<reference evidence="3" key="1">
    <citation type="journal article" date="2019" name="Int. J. Syst. Evol. Microbiol.">
        <title>The Global Catalogue of Microorganisms (GCM) 10K type strain sequencing project: providing services to taxonomists for standard genome sequencing and annotation.</title>
        <authorList>
            <consortium name="The Broad Institute Genomics Platform"/>
            <consortium name="The Broad Institute Genome Sequencing Center for Infectious Disease"/>
            <person name="Wu L."/>
            <person name="Ma J."/>
        </authorList>
    </citation>
    <scope>NUCLEOTIDE SEQUENCE [LARGE SCALE GENOMIC DNA]</scope>
    <source>
        <strain evidence="3">JCM 17695</strain>
    </source>
</reference>
<sequence>MLDGDLRRIKMVYSLLFALPGTPVLFYGEEIGMGENLAVEGRSAVRTPMQWEPGPSGGFSTADPSKFPAPVVTGPYSPDAVNALDQRHDPNSLLSWIKRLVERYRECPELPWGDFELLNPGDEAVLAHRCTSDGSSVTAVHNLSDRTTTANIDLPDGNHFDLLAESDVTIHNGRLEIAPYGCHWFRSNK</sequence>
<dbReference type="SUPFAM" id="SSF51011">
    <property type="entry name" value="Glycosyl hydrolase domain"/>
    <property type="match status" value="1"/>
</dbReference>
<comment type="caution">
    <text evidence="2">The sequence shown here is derived from an EMBL/GenBank/DDBJ whole genome shotgun (WGS) entry which is preliminary data.</text>
</comment>
<name>A0ABW2TLD2_9PSEU</name>
<keyword evidence="3" id="KW-1185">Reference proteome</keyword>
<dbReference type="InterPro" id="IPR006047">
    <property type="entry name" value="GH13_cat_dom"/>
</dbReference>
<dbReference type="Proteomes" id="UP001596512">
    <property type="component" value="Unassembled WGS sequence"/>
</dbReference>
<dbReference type="InterPro" id="IPR017853">
    <property type="entry name" value="GH"/>
</dbReference>
<dbReference type="Gene3D" id="3.20.20.80">
    <property type="entry name" value="Glycosidases"/>
    <property type="match status" value="1"/>
</dbReference>
<feature type="domain" description="Glycosyl hydrolase family 13 catalytic" evidence="1">
    <location>
        <begin position="7"/>
        <end position="103"/>
    </location>
</feature>